<evidence type="ECO:0000256" key="4">
    <source>
        <dbReference type="PIRSR" id="PIRSR005739-1"/>
    </source>
</evidence>
<feature type="active site" description="Proton acceptor" evidence="4">
    <location>
        <position position="273"/>
    </location>
</feature>
<dbReference type="InterPro" id="IPR001077">
    <property type="entry name" value="COMT_C"/>
</dbReference>
<dbReference type="InterPro" id="IPR016461">
    <property type="entry name" value="COMT-like"/>
</dbReference>
<dbReference type="GO" id="GO:0032259">
    <property type="term" value="P:methylation"/>
    <property type="evidence" value="ECO:0007669"/>
    <property type="project" value="UniProtKB-KW"/>
</dbReference>
<feature type="domain" description="O-methyltransferase dimerisation" evidence="7">
    <location>
        <begin position="39"/>
        <end position="100"/>
    </location>
</feature>
<evidence type="ECO:0000259" key="7">
    <source>
        <dbReference type="Pfam" id="PF08100"/>
    </source>
</evidence>
<accession>A0A7I7XS39</accession>
<dbReference type="SUPFAM" id="SSF53335">
    <property type="entry name" value="S-adenosyl-L-methionine-dependent methyltransferases"/>
    <property type="match status" value="1"/>
</dbReference>
<protein>
    <submittedName>
        <fullName evidence="8">O-methyltransferase</fullName>
    </submittedName>
</protein>
<dbReference type="SUPFAM" id="SSF46785">
    <property type="entry name" value="Winged helix' DNA-binding domain"/>
    <property type="match status" value="1"/>
</dbReference>
<dbReference type="EMBL" id="AP022612">
    <property type="protein sequence ID" value="BBZ32069.1"/>
    <property type="molecule type" value="Genomic_DNA"/>
</dbReference>
<organism evidence="8 9">
    <name type="scientific">Mycolicibacterium confluentis</name>
    <dbReference type="NCBI Taxonomy" id="28047"/>
    <lineage>
        <taxon>Bacteria</taxon>
        <taxon>Bacillati</taxon>
        <taxon>Actinomycetota</taxon>
        <taxon>Actinomycetes</taxon>
        <taxon>Mycobacteriales</taxon>
        <taxon>Mycobacteriaceae</taxon>
        <taxon>Mycolicibacterium</taxon>
    </lineage>
</organism>
<evidence type="ECO:0000313" key="8">
    <source>
        <dbReference type="EMBL" id="BBZ32069.1"/>
    </source>
</evidence>
<sequence length="362" mass="38533">MGRTGPLTSRPSTLMRGMQALPATHPAPVTAGDRDQMMTMITGYWVTQIVCAAATFNLADHLATGTDTPEAIADAESIDPDATRRLLRACAALGLVTSTDGVHFAGTSLLNTLLDGDSASLRGFAVALSAPGHWLPWGRFLDAVRGGARQINAAHGTETIFDYYATQPEEAAAFTAAMSNLTAPEAVEIATVIDTEGVHQALDIGGADGEVIRAMMRANPVLRGGVFDLPHVVPDAREAARRDGLQHRFTAIGGDFFESVPTADLYVLKYVLHDWDDDSCLRILKNCRASLQQGGRIVIVDHLVGELVEPGLAPIMDMNMLVVTGGRERDIAEFDALLTSAGFRRTRVAPSGQFAVIEAVAA</sequence>
<evidence type="ECO:0000256" key="2">
    <source>
        <dbReference type="ARBA" id="ARBA00022679"/>
    </source>
</evidence>
<feature type="domain" description="O-methyltransferase C-terminal" evidence="6">
    <location>
        <begin position="137"/>
        <end position="344"/>
    </location>
</feature>
<dbReference type="PIRSF" id="PIRSF005739">
    <property type="entry name" value="O-mtase"/>
    <property type="match status" value="1"/>
</dbReference>
<evidence type="ECO:0000256" key="5">
    <source>
        <dbReference type="SAM" id="MobiDB-lite"/>
    </source>
</evidence>
<dbReference type="InterPro" id="IPR012967">
    <property type="entry name" value="COMT_dimerisation"/>
</dbReference>
<dbReference type="InterPro" id="IPR036388">
    <property type="entry name" value="WH-like_DNA-bd_sf"/>
</dbReference>
<feature type="region of interest" description="Disordered" evidence="5">
    <location>
        <begin position="1"/>
        <end position="31"/>
    </location>
</feature>
<evidence type="ECO:0000256" key="3">
    <source>
        <dbReference type="ARBA" id="ARBA00022691"/>
    </source>
</evidence>
<dbReference type="Pfam" id="PF08100">
    <property type="entry name" value="Dimerisation"/>
    <property type="match status" value="1"/>
</dbReference>
<dbReference type="Pfam" id="PF00891">
    <property type="entry name" value="Methyltransf_2"/>
    <property type="match status" value="1"/>
</dbReference>
<dbReference type="InterPro" id="IPR036390">
    <property type="entry name" value="WH_DNA-bd_sf"/>
</dbReference>
<evidence type="ECO:0000259" key="6">
    <source>
        <dbReference type="Pfam" id="PF00891"/>
    </source>
</evidence>
<dbReference type="InterPro" id="IPR029063">
    <property type="entry name" value="SAM-dependent_MTases_sf"/>
</dbReference>
<dbReference type="Gene3D" id="1.10.10.10">
    <property type="entry name" value="Winged helix-like DNA-binding domain superfamily/Winged helix DNA-binding domain"/>
    <property type="match status" value="1"/>
</dbReference>
<dbReference type="AlphaFoldDB" id="A0A7I7XS39"/>
<keyword evidence="3" id="KW-0949">S-adenosyl-L-methionine</keyword>
<evidence type="ECO:0000313" key="9">
    <source>
        <dbReference type="Proteomes" id="UP000466931"/>
    </source>
</evidence>
<keyword evidence="9" id="KW-1185">Reference proteome</keyword>
<proteinExistence type="predicted"/>
<dbReference type="PANTHER" id="PTHR43712:SF2">
    <property type="entry name" value="O-METHYLTRANSFERASE CICE"/>
    <property type="match status" value="1"/>
</dbReference>
<evidence type="ECO:0000256" key="1">
    <source>
        <dbReference type="ARBA" id="ARBA00022603"/>
    </source>
</evidence>
<dbReference type="PROSITE" id="PS51683">
    <property type="entry name" value="SAM_OMT_II"/>
    <property type="match status" value="1"/>
</dbReference>
<dbReference type="CDD" id="cd02440">
    <property type="entry name" value="AdoMet_MTases"/>
    <property type="match status" value="1"/>
</dbReference>
<dbReference type="Proteomes" id="UP000466931">
    <property type="component" value="Chromosome"/>
</dbReference>
<dbReference type="RefSeq" id="WP_234812856.1">
    <property type="nucleotide sequence ID" value="NZ_AP022612.1"/>
</dbReference>
<keyword evidence="1 8" id="KW-0489">Methyltransferase</keyword>
<dbReference type="GO" id="GO:0008171">
    <property type="term" value="F:O-methyltransferase activity"/>
    <property type="evidence" value="ECO:0007669"/>
    <property type="project" value="InterPro"/>
</dbReference>
<gene>
    <name evidence="8" type="ORF">MCNF_06740</name>
</gene>
<keyword evidence="2 8" id="KW-0808">Transferase</keyword>
<reference evidence="8" key="2">
    <citation type="submission" date="2020-02" db="EMBL/GenBank/DDBJ databases">
        <authorList>
            <person name="Matsumoto Y."/>
            <person name="Motooka D."/>
            <person name="Nakamura S."/>
        </authorList>
    </citation>
    <scope>NUCLEOTIDE SEQUENCE</scope>
    <source>
        <strain evidence="8">JCM 13671</strain>
    </source>
</reference>
<name>A0A7I7XS39_9MYCO</name>
<dbReference type="GO" id="GO:0046983">
    <property type="term" value="F:protein dimerization activity"/>
    <property type="evidence" value="ECO:0007669"/>
    <property type="project" value="InterPro"/>
</dbReference>
<dbReference type="PANTHER" id="PTHR43712">
    <property type="entry name" value="PUTATIVE (AFU_ORTHOLOGUE AFUA_4G14580)-RELATED"/>
    <property type="match status" value="1"/>
</dbReference>
<dbReference type="Gene3D" id="3.40.50.150">
    <property type="entry name" value="Vaccinia Virus protein VP39"/>
    <property type="match status" value="1"/>
</dbReference>
<reference evidence="8" key="1">
    <citation type="journal article" date="2019" name="Emerg. Microbes Infect.">
        <title>Comprehensive subspecies identification of 175 nontuberculous mycobacteria species based on 7547 genomic profiles.</title>
        <authorList>
            <person name="Matsumoto Y."/>
            <person name="Kinjo T."/>
            <person name="Motooka D."/>
            <person name="Nabeya D."/>
            <person name="Jung N."/>
            <person name="Uechi K."/>
            <person name="Horii T."/>
            <person name="Iida T."/>
            <person name="Fujita J."/>
            <person name="Nakamura S."/>
        </authorList>
    </citation>
    <scope>NUCLEOTIDE SEQUENCE [LARGE SCALE GENOMIC DNA]</scope>
    <source>
        <strain evidence="8">JCM 13671</strain>
    </source>
</reference>
<feature type="compositionally biased region" description="Polar residues" evidence="5">
    <location>
        <begin position="1"/>
        <end position="12"/>
    </location>
</feature>